<sequence>MNLAKDFTSKIRYKLSDKFIQNFSWLGGAQIVYRFFRLATTITLARLLNPVDYGLAALVLTTNEFVNVFAQSGIDVKLIQAPEKELNELCNTAYWLNWLMYSGIFLIQCIVAFIIGWAYGNMQLILPICLMATVYLTIPIALVQCVLIQRENRMSVIAVTHMLQLCIDCVLTIILAFLGLGMWAIILPKILVAPIWVWRCYAHHPWRVNSKFTLKNWQEIVKFGRNILGSQLLTTLRNNIDYFLVGTFLGVEQLGVYYFAFNAGLGISLGIITAFSSALFPYLCSVSNNLERLKERFFKGLKTVALITIPLILLQSTTSPFYVPLIFGQKWVIAGAVPILILICLSAIPRPFGDAASQILRAVNKPDIDFKWNVIFTAILVFGLLVGLQWGLVGVAAAVLIVHVVTIPIFTLWSSRYVITTHPDTIFKTSL</sequence>
<organism evidence="8 9">
    <name type="scientific">Calothrix parietina FACHB-288</name>
    <dbReference type="NCBI Taxonomy" id="2692896"/>
    <lineage>
        <taxon>Bacteria</taxon>
        <taxon>Bacillati</taxon>
        <taxon>Cyanobacteriota</taxon>
        <taxon>Cyanophyceae</taxon>
        <taxon>Nostocales</taxon>
        <taxon>Calotrichaceae</taxon>
        <taxon>Calothrix</taxon>
    </lineage>
</organism>
<feature type="transmembrane region" description="Helical" evidence="7">
    <location>
        <begin position="125"/>
        <end position="148"/>
    </location>
</feature>
<evidence type="ECO:0000256" key="6">
    <source>
        <dbReference type="ARBA" id="ARBA00023136"/>
    </source>
</evidence>
<evidence type="ECO:0000256" key="1">
    <source>
        <dbReference type="ARBA" id="ARBA00004651"/>
    </source>
</evidence>
<comment type="caution">
    <text evidence="8">The sequence shown here is derived from an EMBL/GenBank/DDBJ whole genome shotgun (WGS) entry which is preliminary data.</text>
</comment>
<evidence type="ECO:0000256" key="3">
    <source>
        <dbReference type="ARBA" id="ARBA00022475"/>
    </source>
</evidence>
<evidence type="ECO:0000256" key="2">
    <source>
        <dbReference type="ARBA" id="ARBA00007430"/>
    </source>
</evidence>
<feature type="transmembrane region" description="Helical" evidence="7">
    <location>
        <begin position="98"/>
        <end position="119"/>
    </location>
</feature>
<dbReference type="RefSeq" id="WP_190550524.1">
    <property type="nucleotide sequence ID" value="NZ_CAWPNO010000112.1"/>
</dbReference>
<feature type="transmembrane region" description="Helical" evidence="7">
    <location>
        <begin position="331"/>
        <end position="349"/>
    </location>
</feature>
<feature type="transmembrane region" description="Helical" evidence="7">
    <location>
        <begin position="304"/>
        <end position="325"/>
    </location>
</feature>
<feature type="transmembrane region" description="Helical" evidence="7">
    <location>
        <begin position="394"/>
        <end position="413"/>
    </location>
</feature>
<comment type="subcellular location">
    <subcellularLocation>
        <location evidence="1">Cell membrane</location>
        <topology evidence="1">Multi-pass membrane protein</topology>
    </subcellularLocation>
</comment>
<proteinExistence type="inferred from homology"/>
<dbReference type="PANTHER" id="PTHR30250">
    <property type="entry name" value="PST FAMILY PREDICTED COLANIC ACID TRANSPORTER"/>
    <property type="match status" value="1"/>
</dbReference>
<reference evidence="8 9" key="1">
    <citation type="journal article" date="2020" name="ISME J.">
        <title>Comparative genomics reveals insights into cyanobacterial evolution and habitat adaptation.</title>
        <authorList>
            <person name="Chen M.Y."/>
            <person name="Teng W.K."/>
            <person name="Zhao L."/>
            <person name="Hu C.X."/>
            <person name="Zhou Y.K."/>
            <person name="Han B.P."/>
            <person name="Song L.R."/>
            <person name="Shu W.S."/>
        </authorList>
    </citation>
    <scope>NUCLEOTIDE SEQUENCE [LARGE SCALE GENOMIC DNA]</scope>
    <source>
        <strain evidence="8 9">FACHB-288</strain>
    </source>
</reference>
<accession>A0ABR8AL93</accession>
<dbReference type="Proteomes" id="UP000658514">
    <property type="component" value="Unassembled WGS sequence"/>
</dbReference>
<name>A0ABR8AL93_9CYAN</name>
<keyword evidence="6 7" id="KW-0472">Membrane</keyword>
<keyword evidence="5 7" id="KW-1133">Transmembrane helix</keyword>
<feature type="transmembrane region" description="Helical" evidence="7">
    <location>
        <begin position="370"/>
        <end position="388"/>
    </location>
</feature>
<evidence type="ECO:0000256" key="4">
    <source>
        <dbReference type="ARBA" id="ARBA00022692"/>
    </source>
</evidence>
<dbReference type="CDD" id="cd13127">
    <property type="entry name" value="MATE_tuaB_like"/>
    <property type="match status" value="1"/>
</dbReference>
<evidence type="ECO:0000313" key="9">
    <source>
        <dbReference type="Proteomes" id="UP000658514"/>
    </source>
</evidence>
<evidence type="ECO:0000256" key="7">
    <source>
        <dbReference type="SAM" id="Phobius"/>
    </source>
</evidence>
<dbReference type="PANTHER" id="PTHR30250:SF10">
    <property type="entry name" value="LIPOPOLYSACCHARIDE BIOSYNTHESIS PROTEIN WZXC"/>
    <property type="match status" value="1"/>
</dbReference>
<dbReference type="InterPro" id="IPR050833">
    <property type="entry name" value="Poly_Biosynth_Transport"/>
</dbReference>
<feature type="transmembrane region" description="Helical" evidence="7">
    <location>
        <begin position="256"/>
        <end position="283"/>
    </location>
</feature>
<feature type="transmembrane region" description="Helical" evidence="7">
    <location>
        <begin position="169"/>
        <end position="197"/>
    </location>
</feature>
<dbReference type="EMBL" id="JACJQH010000075">
    <property type="protein sequence ID" value="MBD2200063.1"/>
    <property type="molecule type" value="Genomic_DNA"/>
</dbReference>
<keyword evidence="9" id="KW-1185">Reference proteome</keyword>
<protein>
    <submittedName>
        <fullName evidence="8">Lipopolysaccharide biosynthesis protein</fullName>
    </submittedName>
</protein>
<evidence type="ECO:0000313" key="8">
    <source>
        <dbReference type="EMBL" id="MBD2200063.1"/>
    </source>
</evidence>
<comment type="similarity">
    <text evidence="2">Belongs to the polysaccharide synthase family.</text>
</comment>
<keyword evidence="4 7" id="KW-0812">Transmembrane</keyword>
<dbReference type="Pfam" id="PF13440">
    <property type="entry name" value="Polysacc_synt_3"/>
    <property type="match status" value="1"/>
</dbReference>
<evidence type="ECO:0000256" key="5">
    <source>
        <dbReference type="ARBA" id="ARBA00022989"/>
    </source>
</evidence>
<keyword evidence="3" id="KW-1003">Cell membrane</keyword>
<gene>
    <name evidence="8" type="ORF">H6G24_32125</name>
</gene>